<keyword evidence="9" id="KW-0066">ATP synthesis</keyword>
<dbReference type="Gene3D" id="1.10.287.80">
    <property type="entry name" value="ATP synthase, gamma subunit, helix hairpin domain"/>
    <property type="match status" value="2"/>
</dbReference>
<keyword evidence="5" id="KW-0375">Hydrogen ion transport</keyword>
<evidence type="ECO:0000256" key="10">
    <source>
        <dbReference type="SAM" id="Coils"/>
    </source>
</evidence>
<keyword evidence="4" id="KW-0813">Transport</keyword>
<evidence type="ECO:0000256" key="1">
    <source>
        <dbReference type="ARBA" id="ARBA00003456"/>
    </source>
</evidence>
<organism evidence="11 12">
    <name type="scientific">Accumulibacter regalis</name>
    <dbReference type="NCBI Taxonomy" id="522306"/>
    <lineage>
        <taxon>Bacteria</taxon>
        <taxon>Pseudomonadati</taxon>
        <taxon>Pseudomonadota</taxon>
        <taxon>Betaproteobacteria</taxon>
        <taxon>Candidatus Accumulibacter</taxon>
    </lineage>
</organism>
<evidence type="ECO:0000256" key="6">
    <source>
        <dbReference type="ARBA" id="ARBA00023065"/>
    </source>
</evidence>
<evidence type="ECO:0000256" key="7">
    <source>
        <dbReference type="ARBA" id="ARBA00023136"/>
    </source>
</evidence>
<evidence type="ECO:0000256" key="3">
    <source>
        <dbReference type="ARBA" id="ARBA00007681"/>
    </source>
</evidence>
<comment type="similarity">
    <text evidence="3">Belongs to the ATPase gamma chain family.</text>
</comment>
<keyword evidence="8" id="KW-0139">CF(1)</keyword>
<name>A0A011P587_ACCRE</name>
<evidence type="ECO:0000256" key="8">
    <source>
        <dbReference type="ARBA" id="ARBA00023196"/>
    </source>
</evidence>
<dbReference type="GO" id="GO:0045259">
    <property type="term" value="C:proton-transporting ATP synthase complex"/>
    <property type="evidence" value="ECO:0007669"/>
    <property type="project" value="UniProtKB-KW"/>
</dbReference>
<dbReference type="GO" id="GO:0046933">
    <property type="term" value="F:proton-transporting ATP synthase activity, rotational mechanism"/>
    <property type="evidence" value="ECO:0007669"/>
    <property type="project" value="InterPro"/>
</dbReference>
<keyword evidence="10" id="KW-0175">Coiled coil</keyword>
<dbReference type="EMBL" id="JEMY01000010">
    <property type="protein sequence ID" value="EXI90093.1"/>
    <property type="molecule type" value="Genomic_DNA"/>
</dbReference>
<feature type="coiled-coil region" evidence="10">
    <location>
        <begin position="222"/>
        <end position="249"/>
    </location>
</feature>
<keyword evidence="12" id="KW-1185">Reference proteome</keyword>
<keyword evidence="6" id="KW-0406">Ion transport</keyword>
<dbReference type="InterPro" id="IPR035968">
    <property type="entry name" value="ATP_synth_F1_ATPase_gsu"/>
</dbReference>
<evidence type="ECO:0000256" key="5">
    <source>
        <dbReference type="ARBA" id="ARBA00022781"/>
    </source>
</evidence>
<evidence type="ECO:0000256" key="2">
    <source>
        <dbReference type="ARBA" id="ARBA00004170"/>
    </source>
</evidence>
<comment type="subcellular location">
    <subcellularLocation>
        <location evidence="2">Membrane</location>
        <topology evidence="2">Peripheral membrane protein</topology>
    </subcellularLocation>
</comment>
<comment type="caution">
    <text evidence="11">The sequence shown here is derived from an EMBL/GenBank/DDBJ whole genome shotgun (WGS) entry which is preliminary data.</text>
</comment>
<dbReference type="Proteomes" id="UP000022141">
    <property type="component" value="Unassembled WGS sequence"/>
</dbReference>
<proteinExistence type="inferred from homology"/>
<sequence>MSQRREIEAQLALYDDLSGILGAMRSFALAELHRISRREEAQQEVVRVLAQALQDVAPFQPPPEPALVDVWLLLGSVRGFCGSFNEDVVRAWRAKGGQRQPLIVVGERLAATMPEQASLFPVAGADGGLDAAAAIDRILAAFDAARRNVGQTCGLLACLRDEDGVRWQRLLPLPVKTAPAGAPPLMYEQPLVVAAGVSEHFLFHQLLALVLRSIRIENRQRLMQMENALHHLEQGSDELARRRNRLRQEEIVEEIEVITGMRGGMR</sequence>
<dbReference type="PATRIC" id="fig|1454004.3.peg.1182"/>
<evidence type="ECO:0000256" key="4">
    <source>
        <dbReference type="ARBA" id="ARBA00022448"/>
    </source>
</evidence>
<gene>
    <name evidence="11" type="ORF">AW11_01127</name>
</gene>
<dbReference type="SUPFAM" id="SSF52943">
    <property type="entry name" value="ATP synthase (F1-ATPase), gamma subunit"/>
    <property type="match status" value="1"/>
</dbReference>
<dbReference type="STRING" id="1454004.AW11_01127"/>
<dbReference type="InterPro" id="IPR000131">
    <property type="entry name" value="ATP_synth_F1_gsu"/>
</dbReference>
<evidence type="ECO:0000313" key="12">
    <source>
        <dbReference type="Proteomes" id="UP000022141"/>
    </source>
</evidence>
<evidence type="ECO:0000256" key="9">
    <source>
        <dbReference type="ARBA" id="ARBA00023310"/>
    </source>
</evidence>
<dbReference type="Pfam" id="PF00231">
    <property type="entry name" value="ATP-synt"/>
    <property type="match status" value="1"/>
</dbReference>
<keyword evidence="7" id="KW-0472">Membrane</keyword>
<dbReference type="eggNOG" id="COG0224">
    <property type="taxonomic scope" value="Bacteria"/>
</dbReference>
<protein>
    <submittedName>
        <fullName evidence="11">F0F1 ATP synthase subunit gamma</fullName>
    </submittedName>
</protein>
<evidence type="ECO:0000313" key="11">
    <source>
        <dbReference type="EMBL" id="EXI90093.1"/>
    </source>
</evidence>
<accession>A0A011P587</accession>
<reference evidence="11" key="1">
    <citation type="submission" date="2014-02" db="EMBL/GenBank/DDBJ databases">
        <title>Expanding our view of genomic diversity in Candidatus Accumulibacter clades.</title>
        <authorList>
            <person name="Skennerton C.T."/>
            <person name="Barr J.J."/>
            <person name="Slater F.R."/>
            <person name="Bond P.L."/>
            <person name="Tyson G.W."/>
        </authorList>
    </citation>
    <scope>NUCLEOTIDE SEQUENCE [LARGE SCALE GENOMIC DNA]</scope>
</reference>
<dbReference type="AlphaFoldDB" id="A0A011P587"/>
<comment type="function">
    <text evidence="1">Produces ATP from ADP in the presence of a proton gradient across the membrane. The gamma chain is believed to be important in regulating ATPase activity and the flow of protons through the CF(0) complex.</text>
</comment>